<evidence type="ECO:0000256" key="1">
    <source>
        <dbReference type="SAM" id="MobiDB-lite"/>
    </source>
</evidence>
<reference evidence="2 3" key="1">
    <citation type="journal article" date="2024" name="G3 (Bethesda)">
        <title>Genome assembly of Hibiscus sabdariffa L. provides insights into metabolisms of medicinal natural products.</title>
        <authorList>
            <person name="Kim T."/>
        </authorList>
    </citation>
    <scope>NUCLEOTIDE SEQUENCE [LARGE SCALE GENOMIC DNA]</scope>
    <source>
        <strain evidence="2">TK-2024</strain>
        <tissue evidence="2">Old leaves</tissue>
    </source>
</reference>
<accession>A0ABR2Q7J3</accession>
<feature type="region of interest" description="Disordered" evidence="1">
    <location>
        <begin position="1"/>
        <end position="66"/>
    </location>
</feature>
<gene>
    <name evidence="2" type="ORF">V6N11_081725</name>
</gene>
<proteinExistence type="predicted"/>
<name>A0ABR2Q7J3_9ROSI</name>
<sequence>MDGSGLNGSNVPIGMNTSGGDGSEGVNFGWDDGWNEATGNEEARDEVDGNEEVRDEVDGNEADGNE</sequence>
<keyword evidence="3" id="KW-1185">Reference proteome</keyword>
<protein>
    <submittedName>
        <fullName evidence="2">Uncharacterized protein</fullName>
    </submittedName>
</protein>
<dbReference type="Proteomes" id="UP001396334">
    <property type="component" value="Unassembled WGS sequence"/>
</dbReference>
<dbReference type="EMBL" id="JBBPBN010000044">
    <property type="protein sequence ID" value="KAK8996450.1"/>
    <property type="molecule type" value="Genomic_DNA"/>
</dbReference>
<feature type="compositionally biased region" description="Polar residues" evidence="1">
    <location>
        <begin position="7"/>
        <end position="16"/>
    </location>
</feature>
<comment type="caution">
    <text evidence="2">The sequence shown here is derived from an EMBL/GenBank/DDBJ whole genome shotgun (WGS) entry which is preliminary data.</text>
</comment>
<evidence type="ECO:0000313" key="2">
    <source>
        <dbReference type="EMBL" id="KAK8996450.1"/>
    </source>
</evidence>
<organism evidence="2 3">
    <name type="scientific">Hibiscus sabdariffa</name>
    <name type="common">roselle</name>
    <dbReference type="NCBI Taxonomy" id="183260"/>
    <lineage>
        <taxon>Eukaryota</taxon>
        <taxon>Viridiplantae</taxon>
        <taxon>Streptophyta</taxon>
        <taxon>Embryophyta</taxon>
        <taxon>Tracheophyta</taxon>
        <taxon>Spermatophyta</taxon>
        <taxon>Magnoliopsida</taxon>
        <taxon>eudicotyledons</taxon>
        <taxon>Gunneridae</taxon>
        <taxon>Pentapetalae</taxon>
        <taxon>rosids</taxon>
        <taxon>malvids</taxon>
        <taxon>Malvales</taxon>
        <taxon>Malvaceae</taxon>
        <taxon>Malvoideae</taxon>
        <taxon>Hibiscus</taxon>
    </lineage>
</organism>
<evidence type="ECO:0000313" key="3">
    <source>
        <dbReference type="Proteomes" id="UP001396334"/>
    </source>
</evidence>
<feature type="compositionally biased region" description="Acidic residues" evidence="1">
    <location>
        <begin position="43"/>
        <end position="66"/>
    </location>
</feature>